<keyword evidence="1" id="KW-0479">Metal-binding</keyword>
<keyword evidence="2" id="KW-0408">Iron</keyword>
<evidence type="ECO:0000313" key="6">
    <source>
        <dbReference type="Proteomes" id="UP001165080"/>
    </source>
</evidence>
<dbReference type="Proteomes" id="UP001165080">
    <property type="component" value="Unassembled WGS sequence"/>
</dbReference>
<keyword evidence="6" id="KW-1185">Reference proteome</keyword>
<dbReference type="EMBL" id="BRXU01000025">
    <property type="protein sequence ID" value="GLC58985.1"/>
    <property type="molecule type" value="Genomic_DNA"/>
</dbReference>
<evidence type="ECO:0000259" key="4">
    <source>
        <dbReference type="Pfam" id="PF06155"/>
    </source>
</evidence>
<comment type="caution">
    <text evidence="5">The sequence shown here is derived from an EMBL/GenBank/DDBJ whole genome shotgun (WGS) entry which is preliminary data.</text>
</comment>
<proteinExistence type="predicted"/>
<gene>
    <name evidence="5" type="primary">PLEST004481</name>
    <name evidence="5" type="ORF">PLESTB_001429900</name>
</gene>
<evidence type="ECO:0000256" key="3">
    <source>
        <dbReference type="SAM" id="MobiDB-lite"/>
    </source>
</evidence>
<reference evidence="5 6" key="1">
    <citation type="journal article" date="2023" name="Commun. Biol.">
        <title>Reorganization of the ancestral sex-determining regions during the evolution of trioecy in Pleodorina starrii.</title>
        <authorList>
            <person name="Takahashi K."/>
            <person name="Suzuki S."/>
            <person name="Kawai-Toyooka H."/>
            <person name="Yamamoto K."/>
            <person name="Hamaji T."/>
            <person name="Ootsuki R."/>
            <person name="Yamaguchi H."/>
            <person name="Kawachi M."/>
            <person name="Higashiyama T."/>
            <person name="Nozaki H."/>
        </authorList>
    </citation>
    <scope>NUCLEOTIDE SEQUENCE [LARGE SCALE GENOMIC DNA]</scope>
    <source>
        <strain evidence="5 6">NIES-4479</strain>
    </source>
</reference>
<evidence type="ECO:0000313" key="5">
    <source>
        <dbReference type="EMBL" id="GLC58985.1"/>
    </source>
</evidence>
<dbReference type="InterPro" id="IPR038492">
    <property type="entry name" value="GBBH-like_N_sf"/>
</dbReference>
<evidence type="ECO:0000256" key="1">
    <source>
        <dbReference type="ARBA" id="ARBA00022723"/>
    </source>
</evidence>
<accession>A0A9W6BW77</accession>
<feature type="domain" description="Gamma-butyrobetaine hydroxylase-like N-terminal" evidence="4">
    <location>
        <begin position="65"/>
        <end position="133"/>
    </location>
</feature>
<dbReference type="Gene3D" id="3.30.2020.30">
    <property type="match status" value="1"/>
</dbReference>
<dbReference type="GO" id="GO:0046872">
    <property type="term" value="F:metal ion binding"/>
    <property type="evidence" value="ECO:0007669"/>
    <property type="project" value="UniProtKB-KW"/>
</dbReference>
<name>A0A9W6BW77_9CHLO</name>
<dbReference type="PANTHER" id="PTHR35303">
    <property type="entry name" value="OS02G0197800 PROTEIN"/>
    <property type="match status" value="1"/>
</dbReference>
<dbReference type="AlphaFoldDB" id="A0A9W6BW77"/>
<feature type="compositionally biased region" description="Low complexity" evidence="3">
    <location>
        <begin position="215"/>
        <end position="258"/>
    </location>
</feature>
<evidence type="ECO:0000256" key="2">
    <source>
        <dbReference type="ARBA" id="ARBA00023004"/>
    </source>
</evidence>
<sequence>MCCPQELVLNSAFTAHLRQLRLPCLQLFQPWVNVNCMMLRGAAQNLAFSDSAQASTPSSGPPTHIRVLKKEKRLELTYGGGQKLSLPAELLRVCSPSADTRRWVPHSGRERVVSGRRHVGIMSVEPVGNYAISSLRKPLHHPAPHHHHHHPTLFRIHFDDLHSSGIFTWDYMAHLGGPGRWPAMRDYLARLRRAGLSRDPPKGPAPKPTPKETEAPTSARAARPLPPQAAAAAAAATVPELEAAAGQQRAAATATAGGRSTGDPAMPQQHHRSAGGQQTSPGCGSTGRCSGGGGGSSNGGGDGSGSDGG</sequence>
<dbReference type="InterPro" id="IPR010376">
    <property type="entry name" value="GBBH-like_N"/>
</dbReference>
<dbReference type="Pfam" id="PF06155">
    <property type="entry name" value="GBBH-like_N"/>
    <property type="match status" value="1"/>
</dbReference>
<feature type="compositionally biased region" description="Gly residues" evidence="3">
    <location>
        <begin position="289"/>
        <end position="309"/>
    </location>
</feature>
<dbReference type="PANTHER" id="PTHR35303:SF5">
    <property type="entry name" value="OS02G0197800 PROTEIN"/>
    <property type="match status" value="1"/>
</dbReference>
<protein>
    <recommendedName>
        <fullName evidence="4">Gamma-butyrobetaine hydroxylase-like N-terminal domain-containing protein</fullName>
    </recommendedName>
</protein>
<organism evidence="5 6">
    <name type="scientific">Pleodorina starrii</name>
    <dbReference type="NCBI Taxonomy" id="330485"/>
    <lineage>
        <taxon>Eukaryota</taxon>
        <taxon>Viridiplantae</taxon>
        <taxon>Chlorophyta</taxon>
        <taxon>core chlorophytes</taxon>
        <taxon>Chlorophyceae</taxon>
        <taxon>CS clade</taxon>
        <taxon>Chlamydomonadales</taxon>
        <taxon>Volvocaceae</taxon>
        <taxon>Pleodorina</taxon>
    </lineage>
</organism>
<feature type="region of interest" description="Disordered" evidence="3">
    <location>
        <begin position="194"/>
        <end position="309"/>
    </location>
</feature>